<gene>
    <name evidence="3" type="ORF">SAMN05444955_105203</name>
</gene>
<name>A0A1H8DIX0_9BACL</name>
<evidence type="ECO:0000313" key="4">
    <source>
        <dbReference type="Proteomes" id="UP000199695"/>
    </source>
</evidence>
<reference evidence="3 4" key="1">
    <citation type="submission" date="2016-10" db="EMBL/GenBank/DDBJ databases">
        <authorList>
            <person name="de Groot N.N."/>
        </authorList>
    </citation>
    <scope>NUCLEOTIDE SEQUENCE [LARGE SCALE GENOMIC DNA]</scope>
    <source>
        <strain evidence="3 4">DSM 46701</strain>
    </source>
</reference>
<feature type="region of interest" description="Disordered" evidence="1">
    <location>
        <begin position="81"/>
        <end position="100"/>
    </location>
</feature>
<sequence length="523" mass="60777">MIVVYLIAGLSSILFILLTLLSLFVSIYPKAINKLLRQIKPDWSRISIRRKHALLSALLFFILTAFSGALLAATDPNRNHQQAISNQKGKQMKAEQIRPDQNKVRKITEGQIPKAPQDIEGILQAPPGKIQYNLDYDKDPYLSAFNREIQPYIDAMPSSMTSEQAFDRLIYYLGYDWKSVLHTIDQFDYHAYISPYSLNMKIKPRKVTNLRENTNYFFIVDAGKAFSRKKNELRNEFDLFKIKFDQYFKQGIEEPFYKPTGDIKVYLRTYGAENDQYSPLSPLKSSDLKNKLNLVKPGNQVGSMSVALKQLKKDLSNVQGKNTINLVYIFTSGEDTFRDSPEMIAKELNLSDQQAFINVVNVNVNEENHPIADYNKDLKFKKIAAIGQGRYFDTVVNIVNGHYRFLTTGTSYEDTVLDLYRDYILQIYTRYLHDITGFTVEPYDYDIAHSKRDYTFYNNSREHDILKVAANKLFDSKKIDQVELQLLEHMIEKRDDLIKKHLGNHFDKKMEMMVDEFNKLEQQ</sequence>
<evidence type="ECO:0008006" key="5">
    <source>
        <dbReference type="Google" id="ProtNLM"/>
    </source>
</evidence>
<dbReference type="Proteomes" id="UP000199695">
    <property type="component" value="Unassembled WGS sequence"/>
</dbReference>
<keyword evidence="2" id="KW-0472">Membrane</keyword>
<dbReference type="InterPro" id="IPR036465">
    <property type="entry name" value="vWFA_dom_sf"/>
</dbReference>
<feature type="transmembrane region" description="Helical" evidence="2">
    <location>
        <begin position="53"/>
        <end position="73"/>
    </location>
</feature>
<evidence type="ECO:0000256" key="2">
    <source>
        <dbReference type="SAM" id="Phobius"/>
    </source>
</evidence>
<protein>
    <recommendedName>
        <fullName evidence="5">VWFA domain-containing protein</fullName>
    </recommendedName>
</protein>
<dbReference type="SUPFAM" id="SSF53300">
    <property type="entry name" value="vWA-like"/>
    <property type="match status" value="1"/>
</dbReference>
<dbReference type="AlphaFoldDB" id="A0A1H8DIX0"/>
<proteinExistence type="predicted"/>
<evidence type="ECO:0000313" key="3">
    <source>
        <dbReference type="EMBL" id="SEN07125.1"/>
    </source>
</evidence>
<dbReference type="Gene3D" id="3.40.50.410">
    <property type="entry name" value="von Willebrand factor, type A domain"/>
    <property type="match status" value="1"/>
</dbReference>
<dbReference type="EMBL" id="FOCQ01000005">
    <property type="protein sequence ID" value="SEN07125.1"/>
    <property type="molecule type" value="Genomic_DNA"/>
</dbReference>
<accession>A0A1H8DIX0</accession>
<evidence type="ECO:0000256" key="1">
    <source>
        <dbReference type="SAM" id="MobiDB-lite"/>
    </source>
</evidence>
<dbReference type="RefSeq" id="WP_089966833.1">
    <property type="nucleotide sequence ID" value="NZ_FOCQ01000005.1"/>
</dbReference>
<dbReference type="OrthoDB" id="9876429at2"/>
<keyword evidence="2" id="KW-1133">Transmembrane helix</keyword>
<keyword evidence="4" id="KW-1185">Reference proteome</keyword>
<keyword evidence="2" id="KW-0812">Transmembrane</keyword>
<organism evidence="3 4">
    <name type="scientific">Lihuaxuella thermophila</name>
    <dbReference type="NCBI Taxonomy" id="1173111"/>
    <lineage>
        <taxon>Bacteria</taxon>
        <taxon>Bacillati</taxon>
        <taxon>Bacillota</taxon>
        <taxon>Bacilli</taxon>
        <taxon>Bacillales</taxon>
        <taxon>Thermoactinomycetaceae</taxon>
        <taxon>Lihuaxuella</taxon>
    </lineage>
</organism>
<feature type="transmembrane region" description="Helical" evidence="2">
    <location>
        <begin position="6"/>
        <end position="32"/>
    </location>
</feature>